<feature type="compositionally biased region" description="Gly residues" evidence="1">
    <location>
        <begin position="32"/>
        <end position="42"/>
    </location>
</feature>
<sequence>MHKGRSEGARIHIQLQPQNGRGAAGSHIGTERGPGGPGGGPGAAAYRTAAWPQGPGRGRGVPPERPPAGAEPGAPGQGAGAGGGKPRAQAAAPRAAAWGCGGGVRDAFTGSGRALAPSRLLLLVQDDDVLQVQLGGLAQLVEVPAAAHLLVHDDLTQVLVLHQRLQAPAGPALLPGQPGTPRSSGLHSGERGPLEETGNRFRNVVRKCARSLSGALEGK</sequence>
<evidence type="ECO:0000313" key="2">
    <source>
        <dbReference type="EMBL" id="EST46984.1"/>
    </source>
</evidence>
<proteinExistence type="predicted"/>
<feature type="compositionally biased region" description="Basic and acidic residues" evidence="1">
    <location>
        <begin position="188"/>
        <end position="199"/>
    </location>
</feature>
<evidence type="ECO:0000256" key="1">
    <source>
        <dbReference type="SAM" id="MobiDB-lite"/>
    </source>
</evidence>
<organism evidence="2">
    <name type="scientific">Spironucleus salmonicida</name>
    <dbReference type="NCBI Taxonomy" id="348837"/>
    <lineage>
        <taxon>Eukaryota</taxon>
        <taxon>Metamonada</taxon>
        <taxon>Diplomonadida</taxon>
        <taxon>Hexamitidae</taxon>
        <taxon>Hexamitinae</taxon>
        <taxon>Spironucleus</taxon>
    </lineage>
</organism>
<gene>
    <name evidence="2" type="ORF">SS50377_12936</name>
</gene>
<feature type="compositionally biased region" description="Gly residues" evidence="1">
    <location>
        <begin position="75"/>
        <end position="85"/>
    </location>
</feature>
<protein>
    <submittedName>
        <fullName evidence="2">Uncharacterized protein</fullName>
    </submittedName>
</protein>
<name>V6M1C6_9EUKA</name>
<accession>V6M1C6</accession>
<feature type="region of interest" description="Disordered" evidence="1">
    <location>
        <begin position="1"/>
        <end position="90"/>
    </location>
</feature>
<feature type="compositionally biased region" description="Basic and acidic residues" evidence="1">
    <location>
        <begin position="1"/>
        <end position="10"/>
    </location>
</feature>
<feature type="compositionally biased region" description="Low complexity" evidence="1">
    <location>
        <begin position="170"/>
        <end position="179"/>
    </location>
</feature>
<reference evidence="2" key="1">
    <citation type="journal article" date="2014" name="PLoS Genet.">
        <title>The Genome of Spironucleus salmonicida Highlights a Fish Pathogen Adapted to Fluctuating Environments.</title>
        <authorList>
            <person name="Xu F."/>
            <person name="Jerlstrom-Hultqvist J."/>
            <person name="Einarsson E."/>
            <person name="Astvaldsson A."/>
            <person name="Svard S.G."/>
            <person name="Andersson J.O."/>
        </authorList>
    </citation>
    <scope>NUCLEOTIDE SEQUENCE</scope>
</reference>
<feature type="region of interest" description="Disordered" evidence="1">
    <location>
        <begin position="170"/>
        <end position="200"/>
    </location>
</feature>
<dbReference type="EMBL" id="KI546053">
    <property type="protein sequence ID" value="EST46984.1"/>
    <property type="molecule type" value="Genomic_DNA"/>
</dbReference>
<dbReference type="AlphaFoldDB" id="V6M1C6"/>